<name>A0A453RL90_AEGTS</name>
<sequence>MERTFEAYFYGYGSCPQHMCGCSDPMILFALLMHISPNPQKEMKVKELFKKKKGWKSKTWPTTMEEVQLLFALTDIKVVSRVLRMAKLSKEQLLWCEEKMSKLDLSDNKLRRDGCPILFPC</sequence>
<reference evidence="1" key="4">
    <citation type="submission" date="2019-03" db="UniProtKB">
        <authorList>
            <consortium name="EnsemblPlants"/>
        </authorList>
    </citation>
    <scope>IDENTIFICATION</scope>
</reference>
<evidence type="ECO:0000313" key="1">
    <source>
        <dbReference type="EnsemblPlants" id="AET7Gv20620300.1"/>
    </source>
</evidence>
<reference evidence="1" key="3">
    <citation type="journal article" date="2017" name="Nature">
        <title>Genome sequence of the progenitor of the wheat D genome Aegilops tauschii.</title>
        <authorList>
            <person name="Luo M.C."/>
            <person name="Gu Y.Q."/>
            <person name="Puiu D."/>
            <person name="Wang H."/>
            <person name="Twardziok S.O."/>
            <person name="Deal K.R."/>
            <person name="Huo N."/>
            <person name="Zhu T."/>
            <person name="Wang L."/>
            <person name="Wang Y."/>
            <person name="McGuire P.E."/>
            <person name="Liu S."/>
            <person name="Long H."/>
            <person name="Ramasamy R.K."/>
            <person name="Rodriguez J.C."/>
            <person name="Van S.L."/>
            <person name="Yuan L."/>
            <person name="Wang Z."/>
            <person name="Xia Z."/>
            <person name="Xiao L."/>
            <person name="Anderson O.D."/>
            <person name="Ouyang S."/>
            <person name="Liang Y."/>
            <person name="Zimin A.V."/>
            <person name="Pertea G."/>
            <person name="Qi P."/>
            <person name="Bennetzen J.L."/>
            <person name="Dai X."/>
            <person name="Dawson M.W."/>
            <person name="Muller H.G."/>
            <person name="Kugler K."/>
            <person name="Rivarola-Duarte L."/>
            <person name="Spannagl M."/>
            <person name="Mayer K.F.X."/>
            <person name="Lu F.H."/>
            <person name="Bevan M.W."/>
            <person name="Leroy P."/>
            <person name="Li P."/>
            <person name="You F.M."/>
            <person name="Sun Q."/>
            <person name="Liu Z."/>
            <person name="Lyons E."/>
            <person name="Wicker T."/>
            <person name="Salzberg S.L."/>
            <person name="Devos K.M."/>
            <person name="Dvorak J."/>
        </authorList>
    </citation>
    <scope>NUCLEOTIDE SEQUENCE [LARGE SCALE GENOMIC DNA]</scope>
    <source>
        <strain evidence="1">cv. AL8/78</strain>
    </source>
</reference>
<dbReference type="EnsemblPlants" id="AET7Gv20620300.1">
    <property type="protein sequence ID" value="AET7Gv20620300.1"/>
    <property type="gene ID" value="AET7Gv20620300"/>
</dbReference>
<keyword evidence="2" id="KW-1185">Reference proteome</keyword>
<proteinExistence type="predicted"/>
<organism evidence="1 2">
    <name type="scientific">Aegilops tauschii subsp. strangulata</name>
    <name type="common">Goatgrass</name>
    <dbReference type="NCBI Taxonomy" id="200361"/>
    <lineage>
        <taxon>Eukaryota</taxon>
        <taxon>Viridiplantae</taxon>
        <taxon>Streptophyta</taxon>
        <taxon>Embryophyta</taxon>
        <taxon>Tracheophyta</taxon>
        <taxon>Spermatophyta</taxon>
        <taxon>Magnoliopsida</taxon>
        <taxon>Liliopsida</taxon>
        <taxon>Poales</taxon>
        <taxon>Poaceae</taxon>
        <taxon>BOP clade</taxon>
        <taxon>Pooideae</taxon>
        <taxon>Triticodae</taxon>
        <taxon>Triticeae</taxon>
        <taxon>Triticinae</taxon>
        <taxon>Aegilops</taxon>
    </lineage>
</organism>
<dbReference type="Gramene" id="AET7Gv20620300.1">
    <property type="protein sequence ID" value="AET7Gv20620300.1"/>
    <property type="gene ID" value="AET7Gv20620300"/>
</dbReference>
<accession>A0A453RL90</accession>
<reference evidence="1" key="5">
    <citation type="journal article" date="2021" name="G3 (Bethesda)">
        <title>Aegilops tauschii genome assembly Aet v5.0 features greater sequence contiguity and improved annotation.</title>
        <authorList>
            <person name="Wang L."/>
            <person name="Zhu T."/>
            <person name="Rodriguez J.C."/>
            <person name="Deal K.R."/>
            <person name="Dubcovsky J."/>
            <person name="McGuire P.E."/>
            <person name="Lux T."/>
            <person name="Spannagl M."/>
            <person name="Mayer K.F.X."/>
            <person name="Baldrich P."/>
            <person name="Meyers B.C."/>
            <person name="Huo N."/>
            <person name="Gu Y.Q."/>
            <person name="Zhou H."/>
            <person name="Devos K.M."/>
            <person name="Bennetzen J.L."/>
            <person name="Unver T."/>
            <person name="Budak H."/>
            <person name="Gulick P.J."/>
            <person name="Galiba G."/>
            <person name="Kalapos B."/>
            <person name="Nelson D.R."/>
            <person name="Li P."/>
            <person name="You F.M."/>
            <person name="Luo M.C."/>
            <person name="Dvorak J."/>
        </authorList>
    </citation>
    <scope>NUCLEOTIDE SEQUENCE [LARGE SCALE GENOMIC DNA]</scope>
    <source>
        <strain evidence="1">cv. AL8/78</strain>
    </source>
</reference>
<dbReference type="PANTHER" id="PTHR46702">
    <property type="entry name" value="DNA LIGASE (DUF1666)-RELATED"/>
    <property type="match status" value="1"/>
</dbReference>
<evidence type="ECO:0000313" key="2">
    <source>
        <dbReference type="Proteomes" id="UP000015105"/>
    </source>
</evidence>
<protein>
    <submittedName>
        <fullName evidence="1">Uncharacterized protein</fullName>
    </submittedName>
</protein>
<dbReference type="Pfam" id="PF07891">
    <property type="entry name" value="DUF1666"/>
    <property type="match status" value="1"/>
</dbReference>
<dbReference type="InterPro" id="IPR012870">
    <property type="entry name" value="DUF1666"/>
</dbReference>
<dbReference type="AlphaFoldDB" id="A0A453RL90"/>
<reference evidence="2" key="2">
    <citation type="journal article" date="2017" name="Nat. Plants">
        <title>The Aegilops tauschii genome reveals multiple impacts of transposons.</title>
        <authorList>
            <person name="Zhao G."/>
            <person name="Zou C."/>
            <person name="Li K."/>
            <person name="Wang K."/>
            <person name="Li T."/>
            <person name="Gao L."/>
            <person name="Zhang X."/>
            <person name="Wang H."/>
            <person name="Yang Z."/>
            <person name="Liu X."/>
            <person name="Jiang W."/>
            <person name="Mao L."/>
            <person name="Kong X."/>
            <person name="Jiao Y."/>
            <person name="Jia J."/>
        </authorList>
    </citation>
    <scope>NUCLEOTIDE SEQUENCE [LARGE SCALE GENOMIC DNA]</scope>
    <source>
        <strain evidence="2">cv. AL8/78</strain>
    </source>
</reference>
<dbReference type="PANTHER" id="PTHR46702:SF1">
    <property type="entry name" value="DUF1666 FAMILY PROTEIN (DUF1666)"/>
    <property type="match status" value="1"/>
</dbReference>
<reference evidence="2" key="1">
    <citation type="journal article" date="2014" name="Science">
        <title>Ancient hybridizations among the ancestral genomes of bread wheat.</title>
        <authorList>
            <consortium name="International Wheat Genome Sequencing Consortium,"/>
            <person name="Marcussen T."/>
            <person name="Sandve S.R."/>
            <person name="Heier L."/>
            <person name="Spannagl M."/>
            <person name="Pfeifer M."/>
            <person name="Jakobsen K.S."/>
            <person name="Wulff B.B."/>
            <person name="Steuernagel B."/>
            <person name="Mayer K.F."/>
            <person name="Olsen O.A."/>
        </authorList>
    </citation>
    <scope>NUCLEOTIDE SEQUENCE [LARGE SCALE GENOMIC DNA]</scope>
    <source>
        <strain evidence="2">cv. AL8/78</strain>
    </source>
</reference>
<dbReference type="Proteomes" id="UP000015105">
    <property type="component" value="Chromosome 7D"/>
</dbReference>